<feature type="compositionally biased region" description="Low complexity" evidence="9">
    <location>
        <begin position="532"/>
        <end position="548"/>
    </location>
</feature>
<evidence type="ECO:0000256" key="7">
    <source>
        <dbReference type="ARBA" id="ARBA00023242"/>
    </source>
</evidence>
<proteinExistence type="predicted"/>
<evidence type="ECO:0000256" key="2">
    <source>
        <dbReference type="ARBA" id="ARBA00022723"/>
    </source>
</evidence>
<evidence type="ECO:0000313" key="11">
    <source>
        <dbReference type="EMBL" id="CAG8153578.1"/>
    </source>
</evidence>
<evidence type="ECO:0000256" key="4">
    <source>
        <dbReference type="ARBA" id="ARBA00022833"/>
    </source>
</evidence>
<accession>A0A9W4MXY9</accession>
<feature type="region of interest" description="Disordered" evidence="9">
    <location>
        <begin position="347"/>
        <end position="376"/>
    </location>
</feature>
<feature type="region of interest" description="Disordered" evidence="9">
    <location>
        <begin position="90"/>
        <end position="169"/>
    </location>
</feature>
<keyword evidence="7" id="KW-0539">Nucleus</keyword>
<dbReference type="InterPro" id="IPR013087">
    <property type="entry name" value="Znf_C2H2_type"/>
</dbReference>
<evidence type="ECO:0000256" key="8">
    <source>
        <dbReference type="PROSITE-ProRule" id="PRU00042"/>
    </source>
</evidence>
<evidence type="ECO:0000256" key="5">
    <source>
        <dbReference type="ARBA" id="ARBA00023015"/>
    </source>
</evidence>
<dbReference type="GO" id="GO:0008270">
    <property type="term" value="F:zinc ion binding"/>
    <property type="evidence" value="ECO:0007669"/>
    <property type="project" value="UniProtKB-KW"/>
</dbReference>
<dbReference type="PANTHER" id="PTHR46179">
    <property type="entry name" value="ZINC FINGER PROTEIN"/>
    <property type="match status" value="1"/>
</dbReference>
<evidence type="ECO:0000256" key="6">
    <source>
        <dbReference type="ARBA" id="ARBA00023163"/>
    </source>
</evidence>
<dbReference type="OrthoDB" id="9368434at2759"/>
<evidence type="ECO:0000259" key="10">
    <source>
        <dbReference type="PROSITE" id="PS50157"/>
    </source>
</evidence>
<feature type="compositionally biased region" description="Polar residues" evidence="9">
    <location>
        <begin position="549"/>
        <end position="568"/>
    </location>
</feature>
<dbReference type="GO" id="GO:0006357">
    <property type="term" value="P:regulation of transcription by RNA polymerase II"/>
    <property type="evidence" value="ECO:0007669"/>
    <property type="project" value="TreeGrafter"/>
</dbReference>
<dbReference type="InterPro" id="IPR051061">
    <property type="entry name" value="Zinc_finger_trans_reg"/>
</dbReference>
<protein>
    <recommendedName>
        <fullName evidence="10">C2H2-type domain-containing protein</fullName>
    </recommendedName>
</protein>
<feature type="region of interest" description="Disordered" evidence="9">
    <location>
        <begin position="1"/>
        <end position="74"/>
    </location>
</feature>
<dbReference type="PROSITE" id="PS00028">
    <property type="entry name" value="ZINC_FINGER_C2H2_1"/>
    <property type="match status" value="1"/>
</dbReference>
<comment type="caution">
    <text evidence="11">The sequence shown here is derived from an EMBL/GenBank/DDBJ whole genome shotgun (WGS) entry which is preliminary data.</text>
</comment>
<feature type="compositionally biased region" description="Polar residues" evidence="9">
    <location>
        <begin position="581"/>
        <end position="592"/>
    </location>
</feature>
<keyword evidence="6" id="KW-0804">Transcription</keyword>
<dbReference type="Gene3D" id="3.30.160.60">
    <property type="entry name" value="Classic Zinc Finger"/>
    <property type="match status" value="1"/>
</dbReference>
<dbReference type="SMART" id="SM00355">
    <property type="entry name" value="ZnF_C2H2"/>
    <property type="match status" value="3"/>
</dbReference>
<evidence type="ECO:0000256" key="9">
    <source>
        <dbReference type="SAM" id="MobiDB-lite"/>
    </source>
</evidence>
<feature type="domain" description="C2H2-type" evidence="10">
    <location>
        <begin position="440"/>
        <end position="467"/>
    </location>
</feature>
<dbReference type="EMBL" id="CAJVNV010000310">
    <property type="protein sequence ID" value="CAG8153578.1"/>
    <property type="molecule type" value="Genomic_DNA"/>
</dbReference>
<gene>
    <name evidence="11" type="ORF">PNAL_LOCUS6163</name>
</gene>
<organism evidence="11 12">
    <name type="scientific">Penicillium nalgiovense</name>
    <dbReference type="NCBI Taxonomy" id="60175"/>
    <lineage>
        <taxon>Eukaryota</taxon>
        <taxon>Fungi</taxon>
        <taxon>Dikarya</taxon>
        <taxon>Ascomycota</taxon>
        <taxon>Pezizomycotina</taxon>
        <taxon>Eurotiomycetes</taxon>
        <taxon>Eurotiomycetidae</taxon>
        <taxon>Eurotiales</taxon>
        <taxon>Aspergillaceae</taxon>
        <taxon>Penicillium</taxon>
    </lineage>
</organism>
<keyword evidence="2" id="KW-0479">Metal-binding</keyword>
<dbReference type="AlphaFoldDB" id="A0A9W4MXY9"/>
<dbReference type="PANTHER" id="PTHR46179:SF13">
    <property type="entry name" value="C2H2-TYPE DOMAIN-CONTAINING PROTEIN"/>
    <property type="match status" value="1"/>
</dbReference>
<reference evidence="11" key="1">
    <citation type="submission" date="2021-07" db="EMBL/GenBank/DDBJ databases">
        <authorList>
            <person name="Branca A.L. A."/>
        </authorList>
    </citation>
    <scope>NUCLEOTIDE SEQUENCE</scope>
</reference>
<keyword evidence="4" id="KW-0862">Zinc</keyword>
<dbReference type="Proteomes" id="UP001153461">
    <property type="component" value="Unassembled WGS sequence"/>
</dbReference>
<sequence>MSAVQTEPSRVHPRRRPVLNTALPTLSSDSPDSKMPLKKGETFHTPTSPPSSDRDPVLNFRSLPHRSPTSLEAIAVAEERMTSILGRLTLESTEDQSSEVAGGESPLDSGLARNNSKSMSDSPRSSNEDGRSIPIPLDEKKARQQHSHESDSGLGTSVSSEEGLADSKNKGGCHMPQGCIVCSLFPIVSYLSPNKSIVNDGIHDNQSAITSSISAFDTGSSPKRQLSPAACKQIERFVLVPILKEPRLKPFHPLVRSVPQRIINKQIVCLRDLEKTLLWLAPNSATSRNSYLNFCEFTIQCLHTSASHLNDRDQRLPADRPYTNGYFLDLVSQVRRYAAMVRAERERVQATQGSESNKESKSPITPKATLEGGLSQNGKSAELVVMQDGKPISMATGKPYEADVPGVAKRTISLDDAVDEGVERSMARRKKDAPPMNINQKCADCDKVFKRPCDLTKHEKTHTRPWKCEYTDCNYHTKGWPTEKERDRHMNDRHSAKPTLYKCQFHKCPYASKRASNCKQHMEKSHGWVYVRSKNNGRNGSKRGSSSSAQATPQTPSVSTPASKTTDFASPIPGPSPSPSDQNYNWPENPQFNFADPPPLAHGEDFPLFGETSPYLMTDVNSFPTSVNLNGFQSQFESGDPNGLIPALEMHRQSMNSMSIPSAESVPDLMGPVSFDGSPLTGTESINFDLDWSNLDYTTNEDYTAMAAQLPQGHSLEVMKGYSNDCEQMNLNHLSYDASGKASGLSPGAHGNAMLCSPDSCNVGDTLSERYEYGLQAQAANDFTLYNQSAQMGRGAHPMMQTPSDHSAQYHQPQQQMFPSLEHERAMQSMQSWNGQQPQGHYLPRDMDLEFMK</sequence>
<feature type="region of interest" description="Disordered" evidence="9">
    <location>
        <begin position="529"/>
        <end position="604"/>
    </location>
</feature>
<dbReference type="GO" id="GO:0005634">
    <property type="term" value="C:nucleus"/>
    <property type="evidence" value="ECO:0007669"/>
    <property type="project" value="UniProtKB-SubCell"/>
</dbReference>
<keyword evidence="5" id="KW-0805">Transcription regulation</keyword>
<evidence type="ECO:0000256" key="1">
    <source>
        <dbReference type="ARBA" id="ARBA00004123"/>
    </source>
</evidence>
<comment type="subcellular location">
    <subcellularLocation>
        <location evidence="1">Nucleus</location>
    </subcellularLocation>
</comment>
<keyword evidence="3 8" id="KW-0863">Zinc-finger</keyword>
<name>A0A9W4MXY9_PENNA</name>
<feature type="compositionally biased region" description="Polar residues" evidence="9">
    <location>
        <begin position="112"/>
        <end position="125"/>
    </location>
</feature>
<evidence type="ECO:0000256" key="3">
    <source>
        <dbReference type="ARBA" id="ARBA00022771"/>
    </source>
</evidence>
<evidence type="ECO:0000313" key="12">
    <source>
        <dbReference type="Proteomes" id="UP001153461"/>
    </source>
</evidence>
<feature type="compositionally biased region" description="Basic and acidic residues" evidence="9">
    <location>
        <begin position="126"/>
        <end position="151"/>
    </location>
</feature>
<dbReference type="PROSITE" id="PS50157">
    <property type="entry name" value="ZINC_FINGER_C2H2_2"/>
    <property type="match status" value="1"/>
</dbReference>